<dbReference type="Proteomes" id="UP000664654">
    <property type="component" value="Unassembled WGS sequence"/>
</dbReference>
<dbReference type="AlphaFoldDB" id="A0A939DJK0"/>
<feature type="domain" description="Peptidase M16 C-terminal" evidence="3">
    <location>
        <begin position="200"/>
        <end position="373"/>
    </location>
</feature>
<evidence type="ECO:0000256" key="1">
    <source>
        <dbReference type="SAM" id="SignalP"/>
    </source>
</evidence>
<keyword evidence="5" id="KW-1185">Reference proteome</keyword>
<dbReference type="InterPro" id="IPR007863">
    <property type="entry name" value="Peptidase_M16_C"/>
</dbReference>
<feature type="domain" description="Peptidase M16 N-terminal" evidence="2">
    <location>
        <begin position="56"/>
        <end position="188"/>
    </location>
</feature>
<sequence>MKSWISALLLSALAALPLCAKEQPPKGGEPKDFRLTTTQDILLDNGLTVTFIPYGNTPKVTLRLVTSTGNLDDGGKDAVSDISYQLLTEGTQSLSARAIAEAAANMGGQVETAVSTNSSFLQLDVLSEFAGEAASLLADIVMHPKLEQTDLDRAVTNFVRDLKVQKSQAQGQAVEAFYQAVFDDHPYAGVFADEKVVEALTLEDVRQFLGNNLVASRSHLYVSGQFDRSQAEKAIRDAFAGMPAGTPKEVAAPSPSTEAELVFIPRDKAPQSTLRIGLKVVDPSHPDYIALSTMNTLLGGSFSSRITSNIREDKGYTYSPRSSVYDLVKAAVWYQHADVTAEATGPALAEIIKEIKRLQNEAPAAEELEGFKNYISGLYVLQNSSRTAIINQLWFLKSHGLPLSRLETYVQQVNALTPETISEMARKYLKLENMVLVVVGDESVRPQLTEVPELKAVYQL</sequence>
<dbReference type="RefSeq" id="WP_206571781.1">
    <property type="nucleotide sequence ID" value="NZ_JAFKCV010000001.1"/>
</dbReference>
<evidence type="ECO:0000313" key="5">
    <source>
        <dbReference type="Proteomes" id="UP000664654"/>
    </source>
</evidence>
<dbReference type="Pfam" id="PF00675">
    <property type="entry name" value="Peptidase_M16"/>
    <property type="match status" value="1"/>
</dbReference>
<evidence type="ECO:0000259" key="3">
    <source>
        <dbReference type="Pfam" id="PF05193"/>
    </source>
</evidence>
<organism evidence="4 5">
    <name type="scientific">Bowmanella dokdonensis</name>
    <dbReference type="NCBI Taxonomy" id="751969"/>
    <lineage>
        <taxon>Bacteria</taxon>
        <taxon>Pseudomonadati</taxon>
        <taxon>Pseudomonadota</taxon>
        <taxon>Gammaproteobacteria</taxon>
        <taxon>Alteromonadales</taxon>
        <taxon>Alteromonadaceae</taxon>
        <taxon>Bowmanella</taxon>
    </lineage>
</organism>
<evidence type="ECO:0000259" key="2">
    <source>
        <dbReference type="Pfam" id="PF00675"/>
    </source>
</evidence>
<dbReference type="Gene3D" id="3.30.830.10">
    <property type="entry name" value="Metalloenzyme, LuxS/M16 peptidase-like"/>
    <property type="match status" value="2"/>
</dbReference>
<dbReference type="InterPro" id="IPR050361">
    <property type="entry name" value="MPP/UQCRC_Complex"/>
</dbReference>
<reference evidence="4" key="1">
    <citation type="submission" date="2021-03" db="EMBL/GenBank/DDBJ databases">
        <title>novel species isolated from a fishpond in China.</title>
        <authorList>
            <person name="Lu H."/>
            <person name="Cai Z."/>
        </authorList>
    </citation>
    <scope>NUCLEOTIDE SEQUENCE</scope>
    <source>
        <strain evidence="4">JCM 30855</strain>
    </source>
</reference>
<dbReference type="InterPro" id="IPR011249">
    <property type="entry name" value="Metalloenz_LuxS/M16"/>
</dbReference>
<name>A0A939DJK0_9ALTE</name>
<gene>
    <name evidence="4" type="ORF">J0A66_00340</name>
</gene>
<keyword evidence="1" id="KW-0732">Signal</keyword>
<dbReference type="SUPFAM" id="SSF63411">
    <property type="entry name" value="LuxS/MPP-like metallohydrolase"/>
    <property type="match status" value="2"/>
</dbReference>
<feature type="signal peptide" evidence="1">
    <location>
        <begin position="1"/>
        <end position="20"/>
    </location>
</feature>
<accession>A0A939DJK0</accession>
<feature type="chain" id="PRO_5036933447" evidence="1">
    <location>
        <begin position="21"/>
        <end position="460"/>
    </location>
</feature>
<dbReference type="Pfam" id="PF05193">
    <property type="entry name" value="Peptidase_M16_C"/>
    <property type="match status" value="1"/>
</dbReference>
<protein>
    <submittedName>
        <fullName evidence="4">Insulinase family protein</fullName>
    </submittedName>
</protein>
<dbReference type="PANTHER" id="PTHR11851">
    <property type="entry name" value="METALLOPROTEASE"/>
    <property type="match status" value="1"/>
</dbReference>
<dbReference type="PANTHER" id="PTHR11851:SF224">
    <property type="entry name" value="PROCESSING PROTEASE"/>
    <property type="match status" value="1"/>
</dbReference>
<dbReference type="InterPro" id="IPR011765">
    <property type="entry name" value="Pept_M16_N"/>
</dbReference>
<dbReference type="GO" id="GO:0046872">
    <property type="term" value="F:metal ion binding"/>
    <property type="evidence" value="ECO:0007669"/>
    <property type="project" value="InterPro"/>
</dbReference>
<evidence type="ECO:0000313" key="4">
    <source>
        <dbReference type="EMBL" id="MBN7823658.1"/>
    </source>
</evidence>
<comment type="caution">
    <text evidence="4">The sequence shown here is derived from an EMBL/GenBank/DDBJ whole genome shotgun (WGS) entry which is preliminary data.</text>
</comment>
<proteinExistence type="predicted"/>
<dbReference type="EMBL" id="JAFKCV010000001">
    <property type="protein sequence ID" value="MBN7823658.1"/>
    <property type="molecule type" value="Genomic_DNA"/>
</dbReference>